<feature type="domain" description="3H" evidence="2">
    <location>
        <begin position="73"/>
        <end position="170"/>
    </location>
</feature>
<dbReference type="PANTHER" id="PTHR40068">
    <property type="entry name" value="TRANSCRIPTION REPRESSOR NIAR-RELATED"/>
    <property type="match status" value="1"/>
</dbReference>
<dbReference type="SUPFAM" id="SSF46785">
    <property type="entry name" value="Winged helix' DNA-binding domain"/>
    <property type="match status" value="1"/>
</dbReference>
<dbReference type="AlphaFoldDB" id="A0A926HN55"/>
<dbReference type="InterPro" id="IPR026043">
    <property type="entry name" value="NadR"/>
</dbReference>
<dbReference type="PANTHER" id="PTHR40068:SF1">
    <property type="entry name" value="TRANSCRIPTION REPRESSOR NIAR-RELATED"/>
    <property type="match status" value="1"/>
</dbReference>
<dbReference type="Pfam" id="PF02829">
    <property type="entry name" value="3H"/>
    <property type="match status" value="1"/>
</dbReference>
<proteinExistence type="predicted"/>
<evidence type="ECO:0000256" key="1">
    <source>
        <dbReference type="PIRSR" id="PIRSR037847-1"/>
    </source>
</evidence>
<keyword evidence="1" id="KW-0479">Metal-binding</keyword>
<evidence type="ECO:0000313" key="4">
    <source>
        <dbReference type="EMBL" id="MBC8530224.1"/>
    </source>
</evidence>
<dbReference type="Proteomes" id="UP000654279">
    <property type="component" value="Unassembled WGS sequence"/>
</dbReference>
<dbReference type="Gene3D" id="3.30.1340.20">
    <property type="entry name" value="3H domain"/>
    <property type="match status" value="1"/>
</dbReference>
<comment type="caution">
    <text evidence="4">The sequence shown here is derived from an EMBL/GenBank/DDBJ whole genome shotgun (WGS) entry which is preliminary data.</text>
</comment>
<dbReference type="InterPro" id="IPR013196">
    <property type="entry name" value="HTH_11"/>
</dbReference>
<dbReference type="RefSeq" id="WP_249285953.1">
    <property type="nucleotide sequence ID" value="NZ_JACRSO010000007.1"/>
</dbReference>
<dbReference type="InterPro" id="IPR036390">
    <property type="entry name" value="WH_DNA-bd_sf"/>
</dbReference>
<dbReference type="Pfam" id="PF08279">
    <property type="entry name" value="HTH_11"/>
    <property type="match status" value="1"/>
</dbReference>
<dbReference type="PIRSF" id="PIRSF037847">
    <property type="entry name" value="NiaR"/>
    <property type="match status" value="1"/>
</dbReference>
<evidence type="ECO:0000313" key="5">
    <source>
        <dbReference type="Proteomes" id="UP000654279"/>
    </source>
</evidence>
<feature type="binding site" evidence="1">
    <location>
        <position position="86"/>
    </location>
    <ligand>
        <name>Ni(2+)</name>
        <dbReference type="ChEBI" id="CHEBI:49786"/>
    </ligand>
</feature>
<dbReference type="Gene3D" id="1.10.10.10">
    <property type="entry name" value="Winged helix-like DNA-binding domain superfamily/Winged helix DNA-binding domain"/>
    <property type="match status" value="1"/>
</dbReference>
<dbReference type="SUPFAM" id="SSF75500">
    <property type="entry name" value="Putative transcriptional regulator TM1602, C-terminal domain"/>
    <property type="match status" value="1"/>
</dbReference>
<name>A0A926HN55_9FIRM</name>
<dbReference type="InterPro" id="IPR004173">
    <property type="entry name" value="3H_domain"/>
</dbReference>
<keyword evidence="1" id="KW-0533">Nickel</keyword>
<feature type="binding site" evidence="1">
    <location>
        <position position="77"/>
    </location>
    <ligand>
        <name>Ni(2+)</name>
        <dbReference type="ChEBI" id="CHEBI:49786"/>
    </ligand>
</feature>
<sequence length="177" mass="19351">MNAAQRRQAIMRCLNREPDAITASALAATFSVSRQVIVQDIAILRAGGADILATPAGYIVPRASFLKRPRRVICCKHEREEQMVEELMTIVRLGGCAVDVTVEHPVYGEFKAMLMVGTERDVRRFIARLRENGAGPLSAITGGLHLHMIEADSEEALDKIVAALAKAGILQMQGEEQ</sequence>
<evidence type="ECO:0000259" key="2">
    <source>
        <dbReference type="Pfam" id="PF02829"/>
    </source>
</evidence>
<dbReference type="InterPro" id="IPR035922">
    <property type="entry name" value="3H_dom_sf"/>
</dbReference>
<feature type="binding site" evidence="1">
    <location>
        <position position="147"/>
    </location>
    <ligand>
        <name>Ni(2+)</name>
        <dbReference type="ChEBI" id="CHEBI:49786"/>
    </ligand>
</feature>
<keyword evidence="5" id="KW-1185">Reference proteome</keyword>
<reference evidence="4" key="1">
    <citation type="submission" date="2020-08" db="EMBL/GenBank/DDBJ databases">
        <title>Genome public.</title>
        <authorList>
            <person name="Liu C."/>
            <person name="Sun Q."/>
        </authorList>
    </citation>
    <scope>NUCLEOTIDE SEQUENCE</scope>
    <source>
        <strain evidence="4">NSJ-44</strain>
    </source>
</reference>
<gene>
    <name evidence="4" type="ORF">H8699_12345</name>
</gene>
<dbReference type="InterPro" id="IPR036388">
    <property type="entry name" value="WH-like_DNA-bd_sf"/>
</dbReference>
<dbReference type="EMBL" id="JACRSO010000007">
    <property type="protein sequence ID" value="MBC8530224.1"/>
    <property type="molecule type" value="Genomic_DNA"/>
</dbReference>
<dbReference type="GO" id="GO:0046872">
    <property type="term" value="F:metal ion binding"/>
    <property type="evidence" value="ECO:0007669"/>
    <property type="project" value="UniProtKB-KW"/>
</dbReference>
<accession>A0A926HN55</accession>
<organism evidence="4 5">
    <name type="scientific">Luoshenia tenuis</name>
    <dbReference type="NCBI Taxonomy" id="2763654"/>
    <lineage>
        <taxon>Bacteria</taxon>
        <taxon>Bacillati</taxon>
        <taxon>Bacillota</taxon>
        <taxon>Clostridia</taxon>
        <taxon>Christensenellales</taxon>
        <taxon>Christensenellaceae</taxon>
        <taxon>Luoshenia</taxon>
    </lineage>
</organism>
<evidence type="ECO:0000259" key="3">
    <source>
        <dbReference type="Pfam" id="PF08279"/>
    </source>
</evidence>
<feature type="domain" description="Helix-turn-helix type 11" evidence="3">
    <location>
        <begin position="6"/>
        <end position="59"/>
    </location>
</feature>
<protein>
    <submittedName>
        <fullName evidence="4">Transcription repressor NadR</fullName>
    </submittedName>
</protein>
<feature type="binding site" evidence="1">
    <location>
        <position position="145"/>
    </location>
    <ligand>
        <name>Ni(2+)</name>
        <dbReference type="ChEBI" id="CHEBI:49786"/>
    </ligand>
</feature>